<dbReference type="Gene3D" id="1.25.40.10">
    <property type="entry name" value="Tetratricopeptide repeat domain"/>
    <property type="match status" value="1"/>
</dbReference>
<evidence type="ECO:0000256" key="4">
    <source>
        <dbReference type="SAM" id="MobiDB-lite"/>
    </source>
</evidence>
<dbReference type="GO" id="GO:1902369">
    <property type="term" value="P:negative regulation of RNA catabolic process"/>
    <property type="evidence" value="ECO:0007669"/>
    <property type="project" value="TreeGrafter"/>
</dbReference>
<comment type="subcellular location">
    <subcellularLocation>
        <location evidence="1">Nucleus</location>
    </subcellularLocation>
</comment>
<keyword evidence="7" id="KW-1185">Reference proteome</keyword>
<evidence type="ECO:0000313" key="6">
    <source>
        <dbReference type="EMBL" id="KZS13819.1"/>
    </source>
</evidence>
<feature type="region of interest" description="Disordered" evidence="4">
    <location>
        <begin position="1000"/>
        <end position="1019"/>
    </location>
</feature>
<comment type="similarity">
    <text evidence="2">Belongs to the NRDE2 family.</text>
</comment>
<dbReference type="GO" id="GO:0071013">
    <property type="term" value="C:catalytic step 2 spliceosome"/>
    <property type="evidence" value="ECO:0007669"/>
    <property type="project" value="TreeGrafter"/>
</dbReference>
<evidence type="ECO:0000313" key="7">
    <source>
        <dbReference type="Proteomes" id="UP000076858"/>
    </source>
</evidence>
<dbReference type="PANTHER" id="PTHR13471:SF0">
    <property type="entry name" value="NUCLEAR EXOSOME REGULATOR NRDE2"/>
    <property type="match status" value="1"/>
</dbReference>
<dbReference type="InterPro" id="IPR013633">
    <property type="entry name" value="NRDE-2"/>
</dbReference>
<reference evidence="6 7" key="3">
    <citation type="submission" date="2016-03" db="EMBL/GenBank/DDBJ databases">
        <title>EvidentialGene: Evidence-directed Construction of Genes on Genomes.</title>
        <authorList>
            <person name="Gilbert D.G."/>
            <person name="Choi J.-H."/>
            <person name="Mockaitis K."/>
            <person name="Colbourne J."/>
            <person name="Pfrender M."/>
        </authorList>
    </citation>
    <scope>NUCLEOTIDE SEQUENCE [LARGE SCALE GENOMIC DNA]</scope>
    <source>
        <strain evidence="6 7">Xinb3</strain>
        <tissue evidence="6">Complete organism</tissue>
    </source>
</reference>
<dbReference type="PANTHER" id="PTHR13471">
    <property type="entry name" value="TETRATRICOPEPTIDE-LIKE HELICAL"/>
    <property type="match status" value="1"/>
</dbReference>
<reference evidence="5" key="2">
    <citation type="submission" date="2015-10" db="EMBL/GenBank/DDBJ databases">
        <authorList>
            <person name="Gilbert D.G."/>
        </authorList>
    </citation>
    <scope>NUCLEOTIDE SEQUENCE</scope>
</reference>
<reference evidence="5" key="1">
    <citation type="submission" date="2015-10" db="EMBL/GenBank/DDBJ databases">
        <title>Daphnia magna gene sets from two clonal populations assembled and annotated with EvidentialGene.</title>
        <authorList>
            <person name="Gilbert D."/>
            <person name="Podicheti R."/>
            <person name="Orsini L."/>
            <person name="Colbourne J."/>
            <person name="Pfrender M."/>
        </authorList>
    </citation>
    <scope>NUCLEOTIDE SEQUENCE</scope>
</reference>
<protein>
    <submittedName>
        <fullName evidence="6">Protein NRDE2</fullName>
    </submittedName>
</protein>
<dbReference type="OrthoDB" id="297219at2759"/>
<dbReference type="EMBL" id="LRGB01001024">
    <property type="protein sequence ID" value="KZS13819.1"/>
    <property type="molecule type" value="Genomic_DNA"/>
</dbReference>
<gene>
    <name evidence="6" type="ORF">APZ42_020968</name>
</gene>
<evidence type="ECO:0000256" key="3">
    <source>
        <dbReference type="ARBA" id="ARBA00023242"/>
    </source>
</evidence>
<dbReference type="STRING" id="35525.A0A0P5ZSG8"/>
<dbReference type="EMBL" id="GDIP01225109">
    <property type="protein sequence ID" value="JAI98292.1"/>
    <property type="molecule type" value="Transcribed_RNA"/>
</dbReference>
<evidence type="ECO:0000313" key="5">
    <source>
        <dbReference type="EMBL" id="JAI98292.1"/>
    </source>
</evidence>
<proteinExistence type="inferred from homology"/>
<organism evidence="6 7">
    <name type="scientific">Daphnia magna</name>
    <dbReference type="NCBI Taxonomy" id="35525"/>
    <lineage>
        <taxon>Eukaryota</taxon>
        <taxon>Metazoa</taxon>
        <taxon>Ecdysozoa</taxon>
        <taxon>Arthropoda</taxon>
        <taxon>Crustacea</taxon>
        <taxon>Branchiopoda</taxon>
        <taxon>Diplostraca</taxon>
        <taxon>Cladocera</taxon>
        <taxon>Anomopoda</taxon>
        <taxon>Daphniidae</taxon>
        <taxon>Daphnia</taxon>
    </lineage>
</organism>
<dbReference type="GO" id="GO:0031048">
    <property type="term" value="P:regulatory ncRNA-mediated heterochromatin formation"/>
    <property type="evidence" value="ECO:0007669"/>
    <property type="project" value="TreeGrafter"/>
</dbReference>
<dbReference type="SUPFAM" id="SSF48452">
    <property type="entry name" value="TPR-like"/>
    <property type="match status" value="1"/>
</dbReference>
<keyword evidence="3" id="KW-0539">Nucleus</keyword>
<dbReference type="Pfam" id="PF08424">
    <property type="entry name" value="NRDE-2"/>
    <property type="match status" value="1"/>
</dbReference>
<evidence type="ECO:0000256" key="2">
    <source>
        <dbReference type="ARBA" id="ARBA00009265"/>
    </source>
</evidence>
<evidence type="ECO:0000256" key="1">
    <source>
        <dbReference type="ARBA" id="ARBA00004123"/>
    </source>
</evidence>
<accession>A0A0P5ZSG8</accession>
<feature type="compositionally biased region" description="Acidic residues" evidence="4">
    <location>
        <begin position="1003"/>
        <end position="1019"/>
    </location>
</feature>
<dbReference type="AlphaFoldDB" id="A0A0P5ZSG8"/>
<dbReference type="InterPro" id="IPR011990">
    <property type="entry name" value="TPR-like_helical_dom_sf"/>
</dbReference>
<dbReference type="Proteomes" id="UP000076858">
    <property type="component" value="Unassembled WGS sequence"/>
</dbReference>
<sequence>MADQLFYEDLKGDKNNYAFPYMYFKNVARHQRMKGVLGVQHFSKRSSLNKSKPHRYFGKNALRRLTKIANTQPLQPLCTETNPLGIYDSSTALYIQGRKAERTNDEQTQGIKELEMSRQTALFNEKLRENPHNVNLWLSFIEHQNSASFSLMENDSDISQSQHKKLGRNLHRRAQLERKVAILDKAIEHNPKSVKLLTARLNIVAEYWDVSTLHQEWRNVLFLNPVSIELWNEYLNFIENNFEGFSVALALKTYASCFQKLLQMQQPSFASHQRPAHLEEFIIDIASRLCSFLRQCGWIEKSVSLSQALLELCFKRPNDISSPLTWLESLWEARVPRTGEVDFIESAVATERQLPIRAVHGIDALEAEDAIITSNQSFPVIWRLIESLRSREHFQACSSSTDCDDEDRFVSFTDLSPYLFIGEKKNHLQFRLLFGCLVSLGIPILPASQAQLFWAPLVLEDNLLRCLANVPKIASLSSSQPNIVNNMSYLTFLRRIVLQTYRLIKQPYQLELALWWLDVERVRIGAIARSSTQVDVKNRWKEAKTWVKAFLKDVSSSDSVTTLLLYNGYAALELQMGNEEEYRKILSQLMKMYSVNPLLVEQEKNPGLKAALIRIWFSYARSLLRCKAQGKPNQQAALAQLVALGAGSTFSDRGTYTPAMLLKAKRKYQAVLQQMNENSIVDKVSENLTFFYPDELVELLGCYSYFLSLTEGCRSAFHMVEQWLVSSQKRDLHFTAEMRYNIEFVKYHIRRECVYVNLLELSSEAREWAKDIQSRLFHDTICTALAEYPDSMQLLTIFINSEERCSMFSGLWNTLTMRAKATQSKSGSRAALAACLALANREEIVKKGEETTFKELPGCSGGTATLYLSYRRKMEHLAEYCVSQYPGRCVTLLWRILMHSAHVAGNPQRCKELFYRAIRDCPTSKDICMDIIQYEPSSLKEVTNLMTEKDLRLRFPLEELELLLETEKEENADGLHQVQIGNKNDSFVDATAYAEALKSLTSESEDNFSEDFQQDSEED</sequence>
<name>A0A0P5ZSG8_9CRUS</name>